<dbReference type="GO" id="GO:0046872">
    <property type="term" value="F:metal ion binding"/>
    <property type="evidence" value="ECO:0007669"/>
    <property type="project" value="UniProtKB-KW"/>
</dbReference>
<proteinExistence type="inferred from homology"/>
<dbReference type="OrthoDB" id="288590at2759"/>
<dbReference type="GO" id="GO:0044283">
    <property type="term" value="P:small molecule biosynthetic process"/>
    <property type="evidence" value="ECO:0007669"/>
    <property type="project" value="UniProtKB-ARBA"/>
</dbReference>
<keyword evidence="2" id="KW-0408">Iron</keyword>
<dbReference type="InterPro" id="IPR044861">
    <property type="entry name" value="IPNS-like_FE2OG_OXY"/>
</dbReference>
<keyword evidence="2" id="KW-0560">Oxidoreductase</keyword>
<evidence type="ECO:0000313" key="4">
    <source>
        <dbReference type="EMBL" id="KAF1990042.1"/>
    </source>
</evidence>
<dbReference type="Proteomes" id="UP000800041">
    <property type="component" value="Unassembled WGS sequence"/>
</dbReference>
<evidence type="ECO:0000259" key="3">
    <source>
        <dbReference type="PROSITE" id="PS51471"/>
    </source>
</evidence>
<name>A0A6G1HAG3_9PEZI</name>
<keyword evidence="5" id="KW-1185">Reference proteome</keyword>
<dbReference type="InterPro" id="IPR027443">
    <property type="entry name" value="IPNS-like_sf"/>
</dbReference>
<dbReference type="InterPro" id="IPR050231">
    <property type="entry name" value="Iron_ascorbate_oxido_reductase"/>
</dbReference>
<comment type="similarity">
    <text evidence="1 2">Belongs to the iron/ascorbate-dependent oxidoreductase family.</text>
</comment>
<feature type="domain" description="Fe2OG dioxygenase" evidence="3">
    <location>
        <begin position="176"/>
        <end position="292"/>
    </location>
</feature>
<dbReference type="InterPro" id="IPR026992">
    <property type="entry name" value="DIOX_N"/>
</dbReference>
<dbReference type="PANTHER" id="PTHR47990">
    <property type="entry name" value="2-OXOGLUTARATE (2OG) AND FE(II)-DEPENDENT OXYGENASE SUPERFAMILY PROTEIN-RELATED"/>
    <property type="match status" value="1"/>
</dbReference>
<dbReference type="FunFam" id="2.60.120.330:FF:000051">
    <property type="entry name" value="Clavaminate synthase-like protein"/>
    <property type="match status" value="1"/>
</dbReference>
<dbReference type="AlphaFoldDB" id="A0A6G1HAG3"/>
<dbReference type="InterPro" id="IPR005123">
    <property type="entry name" value="Oxoglu/Fe-dep_dioxygenase_dom"/>
</dbReference>
<dbReference type="Gene3D" id="2.60.120.330">
    <property type="entry name" value="B-lactam Antibiotic, Isopenicillin N Synthase, Chain"/>
    <property type="match status" value="1"/>
</dbReference>
<dbReference type="Pfam" id="PF03171">
    <property type="entry name" value="2OG-FeII_Oxy"/>
    <property type="match status" value="1"/>
</dbReference>
<dbReference type="PROSITE" id="PS51471">
    <property type="entry name" value="FE2OG_OXY"/>
    <property type="match status" value="1"/>
</dbReference>
<gene>
    <name evidence="4" type="ORF">K402DRAFT_246933</name>
</gene>
<evidence type="ECO:0000256" key="2">
    <source>
        <dbReference type="RuleBase" id="RU003682"/>
    </source>
</evidence>
<sequence>MPDHIDIPIIDIASPSPSTAKSLVDAASKYGFVFIRNSHESGNGIPPKDLAGMFDLSKDFFQSPEEVKEQCSIHSAKSGKNRGWLSMHTETLDPNHQKRGDFKEAFNFGEFTPSGHAQQPLCGPLAPAEPRIARFYDSCHALCNWILQVFARGLEVSQEAGGEEWFSSRHDRTKGPSGSILRFLYYPSIPHPTTPPDADKTDIRAGAHSDYGSITLLFQLPGQPGLEILTPSGTWAPVPVNPANDPTPPILVNIGDLLSYWTNGLLKSTVHRVIFPAGEMSDRYSIAYFCHPLDEAELVAVPSKQVGEFEGALEEGLLERLGGGKVEEGKRSLTAKEHLERRLRATYGVKQQGG</sequence>
<keyword evidence="2" id="KW-0479">Metal-binding</keyword>
<evidence type="ECO:0000313" key="5">
    <source>
        <dbReference type="Proteomes" id="UP000800041"/>
    </source>
</evidence>
<evidence type="ECO:0000256" key="1">
    <source>
        <dbReference type="ARBA" id="ARBA00008056"/>
    </source>
</evidence>
<reference evidence="4" key="1">
    <citation type="journal article" date="2020" name="Stud. Mycol.">
        <title>101 Dothideomycetes genomes: a test case for predicting lifestyles and emergence of pathogens.</title>
        <authorList>
            <person name="Haridas S."/>
            <person name="Albert R."/>
            <person name="Binder M."/>
            <person name="Bloem J."/>
            <person name="Labutti K."/>
            <person name="Salamov A."/>
            <person name="Andreopoulos B."/>
            <person name="Baker S."/>
            <person name="Barry K."/>
            <person name="Bills G."/>
            <person name="Bluhm B."/>
            <person name="Cannon C."/>
            <person name="Castanera R."/>
            <person name="Culley D."/>
            <person name="Daum C."/>
            <person name="Ezra D."/>
            <person name="Gonzalez J."/>
            <person name="Henrissat B."/>
            <person name="Kuo A."/>
            <person name="Liang C."/>
            <person name="Lipzen A."/>
            <person name="Lutzoni F."/>
            <person name="Magnuson J."/>
            <person name="Mondo S."/>
            <person name="Nolan M."/>
            <person name="Ohm R."/>
            <person name="Pangilinan J."/>
            <person name="Park H.-J."/>
            <person name="Ramirez L."/>
            <person name="Alfaro M."/>
            <person name="Sun H."/>
            <person name="Tritt A."/>
            <person name="Yoshinaga Y."/>
            <person name="Zwiers L.-H."/>
            <person name="Turgeon B."/>
            <person name="Goodwin S."/>
            <person name="Spatafora J."/>
            <person name="Crous P."/>
            <person name="Grigoriev I."/>
        </authorList>
    </citation>
    <scope>NUCLEOTIDE SEQUENCE</scope>
    <source>
        <strain evidence="4">CBS 113979</strain>
    </source>
</reference>
<accession>A0A6G1HAG3</accession>
<dbReference type="Pfam" id="PF14226">
    <property type="entry name" value="DIOX_N"/>
    <property type="match status" value="1"/>
</dbReference>
<protein>
    <submittedName>
        <fullName evidence="4">Oxidoreductase</fullName>
    </submittedName>
</protein>
<dbReference type="EMBL" id="ML977143">
    <property type="protein sequence ID" value="KAF1990042.1"/>
    <property type="molecule type" value="Genomic_DNA"/>
</dbReference>
<dbReference type="SUPFAM" id="SSF51197">
    <property type="entry name" value="Clavaminate synthase-like"/>
    <property type="match status" value="1"/>
</dbReference>
<dbReference type="GO" id="GO:0016491">
    <property type="term" value="F:oxidoreductase activity"/>
    <property type="evidence" value="ECO:0007669"/>
    <property type="project" value="UniProtKB-KW"/>
</dbReference>
<organism evidence="4 5">
    <name type="scientific">Aulographum hederae CBS 113979</name>
    <dbReference type="NCBI Taxonomy" id="1176131"/>
    <lineage>
        <taxon>Eukaryota</taxon>
        <taxon>Fungi</taxon>
        <taxon>Dikarya</taxon>
        <taxon>Ascomycota</taxon>
        <taxon>Pezizomycotina</taxon>
        <taxon>Dothideomycetes</taxon>
        <taxon>Pleosporomycetidae</taxon>
        <taxon>Aulographales</taxon>
        <taxon>Aulographaceae</taxon>
    </lineage>
</organism>